<dbReference type="Proteomes" id="UP001632038">
    <property type="component" value="Unassembled WGS sequence"/>
</dbReference>
<feature type="compositionally biased region" description="Polar residues" evidence="2">
    <location>
        <begin position="296"/>
        <end position="309"/>
    </location>
</feature>
<dbReference type="Pfam" id="PF21864">
    <property type="entry name" value="MORF_dom"/>
    <property type="match status" value="1"/>
</dbReference>
<evidence type="ECO:0000313" key="5">
    <source>
        <dbReference type="Proteomes" id="UP001632038"/>
    </source>
</evidence>
<dbReference type="EMBL" id="JAVIJP010000066">
    <property type="protein sequence ID" value="KAL3620849.1"/>
    <property type="molecule type" value="Genomic_DNA"/>
</dbReference>
<feature type="compositionally biased region" description="Polar residues" evidence="2">
    <location>
        <begin position="349"/>
        <end position="373"/>
    </location>
</feature>
<accession>A0ABD3BU79</accession>
<reference evidence="5" key="1">
    <citation type="journal article" date="2024" name="IScience">
        <title>Strigolactones Initiate the Formation of Haustorium-like Structures in Castilleja.</title>
        <authorList>
            <person name="Buerger M."/>
            <person name="Peterson D."/>
            <person name="Chory J."/>
        </authorList>
    </citation>
    <scope>NUCLEOTIDE SEQUENCE [LARGE SCALE GENOMIC DNA]</scope>
</reference>
<keyword evidence="1" id="KW-0809">Transit peptide</keyword>
<evidence type="ECO:0000313" key="4">
    <source>
        <dbReference type="EMBL" id="KAL3620849.1"/>
    </source>
</evidence>
<feature type="compositionally biased region" description="Low complexity" evidence="2">
    <location>
        <begin position="211"/>
        <end position="283"/>
    </location>
</feature>
<protein>
    <recommendedName>
        <fullName evidence="3">MORF/ORRM1/DAG-like MORF domain-containing protein</fullName>
    </recommendedName>
</protein>
<dbReference type="PANTHER" id="PTHR31346:SF5">
    <property type="entry name" value="MULTIPLE ORGANELLAR RNA EDITING FACTOR 1, MITOCHONDRIAL"/>
    <property type="match status" value="1"/>
</dbReference>
<feature type="compositionally biased region" description="Basic and acidic residues" evidence="2">
    <location>
        <begin position="195"/>
        <end position="207"/>
    </location>
</feature>
<dbReference type="InterPro" id="IPR039206">
    <property type="entry name" value="MORF/ORRM1/DAG-like"/>
</dbReference>
<keyword evidence="5" id="KW-1185">Reference proteome</keyword>
<proteinExistence type="predicted"/>
<gene>
    <name evidence="4" type="ORF">CASFOL_035761</name>
</gene>
<name>A0ABD3BU79_9LAMI</name>
<dbReference type="AlphaFoldDB" id="A0ABD3BU79"/>
<comment type="caution">
    <text evidence="4">The sequence shown here is derived from an EMBL/GenBank/DDBJ whole genome shotgun (WGS) entry which is preliminary data.</text>
</comment>
<dbReference type="InterPro" id="IPR054059">
    <property type="entry name" value="MORF/ORRM1/DAG-like_MORF"/>
</dbReference>
<dbReference type="PANTHER" id="PTHR31346">
    <property type="entry name" value="MULTIPLE ORGANELLAR RNA EDITING FACTOR 2, CHLOROPLASTIC-RELATED-RELATED"/>
    <property type="match status" value="1"/>
</dbReference>
<evidence type="ECO:0000256" key="1">
    <source>
        <dbReference type="ARBA" id="ARBA00022946"/>
    </source>
</evidence>
<dbReference type="GO" id="GO:0016070">
    <property type="term" value="P:RNA metabolic process"/>
    <property type="evidence" value="ECO:0007669"/>
    <property type="project" value="UniProtKB-ARBA"/>
</dbReference>
<sequence length="392" mass="44119">MALRLRRVFSLSYPLLNRSLHQPKPISLISSHLLSTIISTTSPAAAVTPSSTKLTRSFTSTSALAKAFDPETDEIGPDTILFEGCDYNHWLITVDFKGSNSNREQKIETYVNLAAQVFGSVEEAKKRIYALSTTTYEGFQVECPEDVSEKFKDLPGVVFVLPDSYIDPVNKEYGGDKYVNGEITPRPPPVHYGRQNRDRSRRDDFRPPPRQNYGPPQQQNYGPPQHQNYGPPQQQSYGPSQRQSYGSPQQQNYGQPQQQNFVPPQQPNFVQPQQQSYVPPQKQNYVPLQPQGYVAPQQQGYGSQQNYVPQRSGDGRSSMPPSNYAYQGDFDQTETRNQYAEGQRDFQKGNFQSHVPPQQNGFSQDTGYGSSRGETLDQVPGPQRNYSSTGNN</sequence>
<feature type="region of interest" description="Disordered" evidence="2">
    <location>
        <begin position="171"/>
        <end position="392"/>
    </location>
</feature>
<evidence type="ECO:0000259" key="3">
    <source>
        <dbReference type="Pfam" id="PF21864"/>
    </source>
</evidence>
<evidence type="ECO:0000256" key="2">
    <source>
        <dbReference type="SAM" id="MobiDB-lite"/>
    </source>
</evidence>
<organism evidence="4 5">
    <name type="scientific">Castilleja foliolosa</name>
    <dbReference type="NCBI Taxonomy" id="1961234"/>
    <lineage>
        <taxon>Eukaryota</taxon>
        <taxon>Viridiplantae</taxon>
        <taxon>Streptophyta</taxon>
        <taxon>Embryophyta</taxon>
        <taxon>Tracheophyta</taxon>
        <taxon>Spermatophyta</taxon>
        <taxon>Magnoliopsida</taxon>
        <taxon>eudicotyledons</taxon>
        <taxon>Gunneridae</taxon>
        <taxon>Pentapetalae</taxon>
        <taxon>asterids</taxon>
        <taxon>lamiids</taxon>
        <taxon>Lamiales</taxon>
        <taxon>Orobanchaceae</taxon>
        <taxon>Pedicularideae</taxon>
        <taxon>Castillejinae</taxon>
        <taxon>Castilleja</taxon>
    </lineage>
</organism>
<feature type="domain" description="MORF/ORRM1/DAG-like MORF" evidence="3">
    <location>
        <begin position="87"/>
        <end position="178"/>
    </location>
</feature>